<proteinExistence type="predicted"/>
<sequence>MWNQNPAKICVIAYSLRHPSQNVEPKPSQDLCDRLLTQPPVSKCGTKTQPRSVCDRLLTQPPVSKCGTKTQPRFCAIAYSLSHPSQNVEPKSS</sequence>
<dbReference type="Proteomes" id="UP000735302">
    <property type="component" value="Unassembled WGS sequence"/>
</dbReference>
<evidence type="ECO:0000313" key="1">
    <source>
        <dbReference type="EMBL" id="GFN90041.1"/>
    </source>
</evidence>
<evidence type="ECO:0000313" key="2">
    <source>
        <dbReference type="Proteomes" id="UP000735302"/>
    </source>
</evidence>
<reference evidence="1 2" key="1">
    <citation type="journal article" date="2021" name="Elife">
        <title>Chloroplast acquisition without the gene transfer in kleptoplastic sea slugs, Plakobranchus ocellatus.</title>
        <authorList>
            <person name="Maeda T."/>
            <person name="Takahashi S."/>
            <person name="Yoshida T."/>
            <person name="Shimamura S."/>
            <person name="Takaki Y."/>
            <person name="Nagai Y."/>
            <person name="Toyoda A."/>
            <person name="Suzuki Y."/>
            <person name="Arimoto A."/>
            <person name="Ishii H."/>
            <person name="Satoh N."/>
            <person name="Nishiyama T."/>
            <person name="Hasebe M."/>
            <person name="Maruyama T."/>
            <person name="Minagawa J."/>
            <person name="Obokata J."/>
            <person name="Shigenobu S."/>
        </authorList>
    </citation>
    <scope>NUCLEOTIDE SEQUENCE [LARGE SCALE GENOMIC DNA]</scope>
</reference>
<protein>
    <submittedName>
        <fullName evidence="1">Uncharacterized protein</fullName>
    </submittedName>
</protein>
<dbReference type="AlphaFoldDB" id="A0AAV3Z688"/>
<organism evidence="1 2">
    <name type="scientific">Plakobranchus ocellatus</name>
    <dbReference type="NCBI Taxonomy" id="259542"/>
    <lineage>
        <taxon>Eukaryota</taxon>
        <taxon>Metazoa</taxon>
        <taxon>Spiralia</taxon>
        <taxon>Lophotrochozoa</taxon>
        <taxon>Mollusca</taxon>
        <taxon>Gastropoda</taxon>
        <taxon>Heterobranchia</taxon>
        <taxon>Euthyneura</taxon>
        <taxon>Panpulmonata</taxon>
        <taxon>Sacoglossa</taxon>
        <taxon>Placobranchoidea</taxon>
        <taxon>Plakobranchidae</taxon>
        <taxon>Plakobranchus</taxon>
    </lineage>
</organism>
<dbReference type="EMBL" id="BLXT01001985">
    <property type="protein sequence ID" value="GFN90041.1"/>
    <property type="molecule type" value="Genomic_DNA"/>
</dbReference>
<gene>
    <name evidence="1" type="ORF">PoB_001654700</name>
</gene>
<comment type="caution">
    <text evidence="1">The sequence shown here is derived from an EMBL/GenBank/DDBJ whole genome shotgun (WGS) entry which is preliminary data.</text>
</comment>
<accession>A0AAV3Z688</accession>
<name>A0AAV3Z688_9GAST</name>
<keyword evidence="2" id="KW-1185">Reference proteome</keyword>